<keyword evidence="2" id="KW-0732">Signal</keyword>
<dbReference type="OrthoDB" id="7062488at2"/>
<proteinExistence type="predicted"/>
<accession>A0A363UPR6</accession>
<feature type="signal peptide" evidence="2">
    <location>
        <begin position="1"/>
        <end position="19"/>
    </location>
</feature>
<dbReference type="EMBL" id="QEQK01000002">
    <property type="protein sequence ID" value="PWN57419.1"/>
    <property type="molecule type" value="Genomic_DNA"/>
</dbReference>
<dbReference type="RefSeq" id="WP_109718923.1">
    <property type="nucleotide sequence ID" value="NZ_QEQK01000002.1"/>
</dbReference>
<dbReference type="AlphaFoldDB" id="A0A363UPR6"/>
<evidence type="ECO:0000256" key="1">
    <source>
        <dbReference type="SAM" id="MobiDB-lite"/>
    </source>
</evidence>
<evidence type="ECO:0000313" key="4">
    <source>
        <dbReference type="Proteomes" id="UP000251800"/>
    </source>
</evidence>
<feature type="chain" id="PRO_5016644105" evidence="2">
    <location>
        <begin position="20"/>
        <end position="195"/>
    </location>
</feature>
<feature type="region of interest" description="Disordered" evidence="1">
    <location>
        <begin position="176"/>
        <end position="195"/>
    </location>
</feature>
<comment type="caution">
    <text evidence="3">The sequence shown here is derived from an EMBL/GenBank/DDBJ whole genome shotgun (WGS) entry which is preliminary data.</text>
</comment>
<sequence length="195" mass="21659">MRCASFILLAVTIGLTACASTSGVNRLAFGEYLRDGYQLSDRELRALQYYVSDDIHLRRIVESGNRSIGRGILLERNARVVDEILIEAGTPGIAVGVGNDWVAVSFEPGSYLYFSSRNDGVHVVGDPGRPGDLYYLWATDWMQGTGVVYINGVPYEAQPENAYAHLQVERKALARSEARDRVQPGRKLYDERGSR</sequence>
<dbReference type="PROSITE" id="PS51257">
    <property type="entry name" value="PROKAR_LIPOPROTEIN"/>
    <property type="match status" value="1"/>
</dbReference>
<evidence type="ECO:0000313" key="3">
    <source>
        <dbReference type="EMBL" id="PWN57419.1"/>
    </source>
</evidence>
<name>A0A363UPR6_9GAMM</name>
<gene>
    <name evidence="3" type="ORF">DEH80_02705</name>
</gene>
<organism evidence="3 4">
    <name type="scientific">Abyssibacter profundi</name>
    <dbReference type="NCBI Taxonomy" id="2182787"/>
    <lineage>
        <taxon>Bacteria</taxon>
        <taxon>Pseudomonadati</taxon>
        <taxon>Pseudomonadota</taxon>
        <taxon>Gammaproteobacteria</taxon>
        <taxon>Chromatiales</taxon>
        <taxon>Oceanococcaceae</taxon>
        <taxon>Abyssibacter</taxon>
    </lineage>
</organism>
<evidence type="ECO:0000256" key="2">
    <source>
        <dbReference type="SAM" id="SignalP"/>
    </source>
</evidence>
<protein>
    <submittedName>
        <fullName evidence="3">Uncharacterized protein</fullName>
    </submittedName>
</protein>
<reference evidence="3 4" key="1">
    <citation type="submission" date="2018-05" db="EMBL/GenBank/DDBJ databases">
        <title>Abyssibacter profundi OUC007T gen. nov., sp. nov, a marine bacterium isolated from seawater of the Mariana Trench.</title>
        <authorList>
            <person name="Zhou S."/>
        </authorList>
    </citation>
    <scope>NUCLEOTIDE SEQUENCE [LARGE SCALE GENOMIC DNA]</scope>
    <source>
        <strain evidence="3 4">OUC007</strain>
    </source>
</reference>
<dbReference type="Proteomes" id="UP000251800">
    <property type="component" value="Unassembled WGS sequence"/>
</dbReference>
<keyword evidence="4" id="KW-1185">Reference proteome</keyword>